<accession>A0A5D6WL21</accession>
<gene>
    <name evidence="2" type="ORF">FZ041_12445</name>
</gene>
<proteinExistence type="predicted"/>
<feature type="domain" description="DUF7768" evidence="1">
    <location>
        <begin position="18"/>
        <end position="112"/>
    </location>
</feature>
<dbReference type="InterPro" id="IPR056670">
    <property type="entry name" value="DUF7768"/>
</dbReference>
<comment type="caution">
    <text evidence="2">The sequence shown here is derived from an EMBL/GenBank/DDBJ whole genome shotgun (WGS) entry which is preliminary data.</text>
</comment>
<evidence type="ECO:0000313" key="3">
    <source>
        <dbReference type="Proteomes" id="UP000322783"/>
    </source>
</evidence>
<dbReference type="EMBL" id="VTOZ01000032">
    <property type="protein sequence ID" value="TYZ27114.1"/>
    <property type="molecule type" value="Genomic_DNA"/>
</dbReference>
<evidence type="ECO:0000259" key="1">
    <source>
        <dbReference type="Pfam" id="PF24963"/>
    </source>
</evidence>
<keyword evidence="3" id="KW-1185">Reference proteome</keyword>
<evidence type="ECO:0000313" key="2">
    <source>
        <dbReference type="EMBL" id="TYZ27114.1"/>
    </source>
</evidence>
<dbReference type="Proteomes" id="UP000322783">
    <property type="component" value="Unassembled WGS sequence"/>
</dbReference>
<dbReference type="Pfam" id="PF24963">
    <property type="entry name" value="DUF7768"/>
    <property type="match status" value="1"/>
</dbReference>
<dbReference type="AlphaFoldDB" id="A0A5D6WL21"/>
<protein>
    <submittedName>
        <fullName evidence="2">DUF4406 domain-containing protein</fullName>
    </submittedName>
</protein>
<organism evidence="2 3">
    <name type="scientific">Selenomonas caprae</name>
    <dbReference type="NCBI Taxonomy" id="2606905"/>
    <lineage>
        <taxon>Bacteria</taxon>
        <taxon>Bacillati</taxon>
        <taxon>Bacillota</taxon>
        <taxon>Negativicutes</taxon>
        <taxon>Selenomonadales</taxon>
        <taxon>Selenomonadaceae</taxon>
        <taxon>Selenomonas</taxon>
    </lineage>
</organism>
<sequence length="121" mass="13772">MYVEGEVIDVTEQSKKPIAYICCPYSGDVEANTKVARRYARFAAEQGRAPLAVTLMLPQFVDEATERELALRIGEEMLSRCDEVWVCGDRISEGMRSEIRSAQQKGILVRYFNEEDIKCTK</sequence>
<name>A0A5D6WL21_9FIRM</name>
<reference evidence="2 3" key="1">
    <citation type="submission" date="2019-08" db="EMBL/GenBank/DDBJ databases">
        <title>Selenomonas sp. mPRGC5 and Selenomonas sp. mPRGC8 isolated from ruminal fluid of dairy goat (Capra hircus).</title>
        <authorList>
            <person name="Poothong S."/>
            <person name="Nuengjamnong C."/>
            <person name="Tanasupawat S."/>
        </authorList>
    </citation>
    <scope>NUCLEOTIDE SEQUENCE [LARGE SCALE GENOMIC DNA]</scope>
    <source>
        <strain evidence="3">mPRGC8</strain>
    </source>
</reference>
<dbReference type="Gene3D" id="3.40.50.10400">
    <property type="entry name" value="Hypothetical protein PA1492"/>
    <property type="match status" value="1"/>
</dbReference>